<dbReference type="AlphaFoldDB" id="A0A8S0R5D1"/>
<gene>
    <name evidence="1" type="ORF">OLEA9_A048643</name>
</gene>
<accession>A0A8S0R5D1</accession>
<name>A0A8S0R5D1_OLEEU</name>
<sequence length="102" mass="11137">MRMVMVAAMVVVRRCYYATAASRRCGLDAMARSTPVRSDSSAQANGGLLIQQRYHAKRIVTVAASSREQSQYVSPLLDPAPISTPVMLLNPVSMLVWPVVSQ</sequence>
<evidence type="ECO:0000313" key="2">
    <source>
        <dbReference type="Proteomes" id="UP000594638"/>
    </source>
</evidence>
<organism evidence="1 2">
    <name type="scientific">Olea europaea subsp. europaea</name>
    <dbReference type="NCBI Taxonomy" id="158383"/>
    <lineage>
        <taxon>Eukaryota</taxon>
        <taxon>Viridiplantae</taxon>
        <taxon>Streptophyta</taxon>
        <taxon>Embryophyta</taxon>
        <taxon>Tracheophyta</taxon>
        <taxon>Spermatophyta</taxon>
        <taxon>Magnoliopsida</taxon>
        <taxon>eudicotyledons</taxon>
        <taxon>Gunneridae</taxon>
        <taxon>Pentapetalae</taxon>
        <taxon>asterids</taxon>
        <taxon>lamiids</taxon>
        <taxon>Lamiales</taxon>
        <taxon>Oleaceae</taxon>
        <taxon>Oleeae</taxon>
        <taxon>Olea</taxon>
    </lineage>
</organism>
<reference evidence="1 2" key="1">
    <citation type="submission" date="2019-12" db="EMBL/GenBank/DDBJ databases">
        <authorList>
            <person name="Alioto T."/>
            <person name="Alioto T."/>
            <person name="Gomez Garrido J."/>
        </authorList>
    </citation>
    <scope>NUCLEOTIDE SEQUENCE [LARGE SCALE GENOMIC DNA]</scope>
</reference>
<dbReference type="EMBL" id="CACTIH010002166">
    <property type="protein sequence ID" value="CAA2974328.1"/>
    <property type="molecule type" value="Genomic_DNA"/>
</dbReference>
<keyword evidence="2" id="KW-1185">Reference proteome</keyword>
<dbReference type="Proteomes" id="UP000594638">
    <property type="component" value="Unassembled WGS sequence"/>
</dbReference>
<protein>
    <submittedName>
        <fullName evidence="1">Uncharacterized protein</fullName>
    </submittedName>
</protein>
<dbReference type="Gramene" id="OE9A048643T1">
    <property type="protein sequence ID" value="OE9A048643C1"/>
    <property type="gene ID" value="OE9A048643"/>
</dbReference>
<proteinExistence type="predicted"/>
<comment type="caution">
    <text evidence="1">The sequence shown here is derived from an EMBL/GenBank/DDBJ whole genome shotgun (WGS) entry which is preliminary data.</text>
</comment>
<evidence type="ECO:0000313" key="1">
    <source>
        <dbReference type="EMBL" id="CAA2974328.1"/>
    </source>
</evidence>